<dbReference type="InterPro" id="IPR036514">
    <property type="entry name" value="SGNH_hydro_sf"/>
</dbReference>
<name>A0A543I754_9MICO</name>
<reference evidence="2 3" key="1">
    <citation type="submission" date="2019-06" db="EMBL/GenBank/DDBJ databases">
        <title>Sequencing the genomes of 1000 actinobacteria strains.</title>
        <authorList>
            <person name="Klenk H.-P."/>
        </authorList>
    </citation>
    <scope>NUCLEOTIDE SEQUENCE [LARGE SCALE GENOMIC DNA]</scope>
    <source>
        <strain evidence="2 3">DSM 18031</strain>
    </source>
</reference>
<dbReference type="PANTHER" id="PTHR43784:SF2">
    <property type="entry name" value="GDSL-LIKE LIPASE_ACYLHYDROLASE, PUTATIVE (AFU_ORTHOLOGUE AFUA_2G00820)-RELATED"/>
    <property type="match status" value="1"/>
</dbReference>
<dbReference type="PANTHER" id="PTHR43784">
    <property type="entry name" value="GDSL-LIKE LIPASE/ACYLHYDROLASE, PUTATIVE (AFU_ORTHOLOGUE AFUA_2G00820)-RELATED"/>
    <property type="match status" value="1"/>
</dbReference>
<dbReference type="Proteomes" id="UP000318331">
    <property type="component" value="Unassembled WGS sequence"/>
</dbReference>
<comment type="caution">
    <text evidence="2">The sequence shown here is derived from an EMBL/GenBank/DDBJ whole genome shotgun (WGS) entry which is preliminary data.</text>
</comment>
<sequence>MRGVARAARIRPYAGGMSELRYVALGDSFTEGVGDDQADGRVRGWADLVAEGLAEAEGGPIRYANLAIRGRLLGPIIDEQLEPALALGPTLVTFNGGGNDILRPRADLPALIARTEKVFRRVHESGAQLIVLSGANPTRGLPLREAIQAKGDQLNAIVRDLAADLGVPFADNWSDEELIGAQYWSTDRLHLNATGHHRVAARVLDAMGYAAPQRWVVTAPAPERAPGFRDNAAYYRQHVMPWIKRRLTGRSSGDGRVAKYAEWVEIGPRG</sequence>
<dbReference type="SUPFAM" id="SSF52266">
    <property type="entry name" value="SGNH hydrolase"/>
    <property type="match status" value="1"/>
</dbReference>
<keyword evidence="3" id="KW-1185">Reference proteome</keyword>
<evidence type="ECO:0000313" key="3">
    <source>
        <dbReference type="Proteomes" id="UP000318331"/>
    </source>
</evidence>
<dbReference type="AlphaFoldDB" id="A0A543I754"/>
<evidence type="ECO:0000259" key="1">
    <source>
        <dbReference type="Pfam" id="PF13472"/>
    </source>
</evidence>
<dbReference type="Gene3D" id="3.40.50.1110">
    <property type="entry name" value="SGNH hydrolase"/>
    <property type="match status" value="1"/>
</dbReference>
<dbReference type="Pfam" id="PF13472">
    <property type="entry name" value="Lipase_GDSL_2"/>
    <property type="match status" value="1"/>
</dbReference>
<feature type="domain" description="SGNH hydrolase-type esterase" evidence="1">
    <location>
        <begin position="24"/>
        <end position="197"/>
    </location>
</feature>
<dbReference type="CDD" id="cd01832">
    <property type="entry name" value="SGNH_hydrolase_like_1"/>
    <property type="match status" value="1"/>
</dbReference>
<accession>A0A543I754</accession>
<gene>
    <name evidence="2" type="ORF">FB466_1225</name>
</gene>
<evidence type="ECO:0000313" key="2">
    <source>
        <dbReference type="EMBL" id="TQM66385.1"/>
    </source>
</evidence>
<dbReference type="InterPro" id="IPR013830">
    <property type="entry name" value="SGNH_hydro"/>
</dbReference>
<dbReference type="EMBL" id="VFPN01000001">
    <property type="protein sequence ID" value="TQM66385.1"/>
    <property type="molecule type" value="Genomic_DNA"/>
</dbReference>
<dbReference type="InterPro" id="IPR053140">
    <property type="entry name" value="GDSL_Rv0518-like"/>
</dbReference>
<organism evidence="2 3">
    <name type="scientific">Klugiella xanthotipulae</name>
    <dbReference type="NCBI Taxonomy" id="244735"/>
    <lineage>
        <taxon>Bacteria</taxon>
        <taxon>Bacillati</taxon>
        <taxon>Actinomycetota</taxon>
        <taxon>Actinomycetes</taxon>
        <taxon>Micrococcales</taxon>
        <taxon>Microbacteriaceae</taxon>
        <taxon>Klugiella</taxon>
    </lineage>
</organism>
<protein>
    <submittedName>
        <fullName evidence="2">Lysophospholipase L1-like esterase</fullName>
    </submittedName>
</protein>
<proteinExistence type="predicted"/>